<evidence type="ECO:0000313" key="3">
    <source>
        <dbReference type="EMBL" id="MDX8328073.1"/>
    </source>
</evidence>
<proteinExistence type="predicted"/>
<evidence type="ECO:0000256" key="1">
    <source>
        <dbReference type="SAM" id="MobiDB-lite"/>
    </source>
</evidence>
<comment type="caution">
    <text evidence="3">The sequence shown here is derived from an EMBL/GenBank/DDBJ whole genome shotgun (WGS) entry which is preliminary data.</text>
</comment>
<protein>
    <submittedName>
        <fullName evidence="3">Endonuclease domain-containing protein</fullName>
    </submittedName>
</protein>
<accession>A0ABU4VRF4</accession>
<dbReference type="InterPro" id="IPR047216">
    <property type="entry name" value="Endonuclease_DUF559_bact"/>
</dbReference>
<dbReference type="Proteomes" id="UP001277561">
    <property type="component" value="Unassembled WGS sequence"/>
</dbReference>
<keyword evidence="3" id="KW-0378">Hydrolase</keyword>
<dbReference type="GO" id="GO:0004519">
    <property type="term" value="F:endonuclease activity"/>
    <property type="evidence" value="ECO:0007669"/>
    <property type="project" value="UniProtKB-KW"/>
</dbReference>
<dbReference type="Gene3D" id="3.40.960.10">
    <property type="entry name" value="VSR Endonuclease"/>
    <property type="match status" value="1"/>
</dbReference>
<keyword evidence="4" id="KW-1185">Reference proteome</keyword>
<dbReference type="InterPro" id="IPR011335">
    <property type="entry name" value="Restrct_endonuc-II-like"/>
</dbReference>
<dbReference type="RefSeq" id="WP_245445326.1">
    <property type="nucleotide sequence ID" value="NZ_CP192764.1"/>
</dbReference>
<feature type="region of interest" description="Disordered" evidence="1">
    <location>
        <begin position="1"/>
        <end position="32"/>
    </location>
</feature>
<feature type="domain" description="DUF559" evidence="2">
    <location>
        <begin position="81"/>
        <end position="184"/>
    </location>
</feature>
<dbReference type="SUPFAM" id="SSF52980">
    <property type="entry name" value="Restriction endonuclease-like"/>
    <property type="match status" value="1"/>
</dbReference>
<dbReference type="PANTHER" id="PTHR38590:SF1">
    <property type="entry name" value="BLL0828 PROTEIN"/>
    <property type="match status" value="1"/>
</dbReference>
<dbReference type="GeneID" id="86878672"/>
<reference evidence="3" key="1">
    <citation type="journal article" date="2023" name="Phytobiomes J">
        <title>Deciphering the key players within the bacterial microbiota associated with aerial crown gall tumors on rhododendron: Insights into the gallobiome.</title>
        <authorList>
            <person name="Kuzmanovic N."/>
            <person name="Nesme J."/>
            <person name="Wolf J."/>
            <person name="Neumann-Schaal M."/>
            <person name="Petersen J."/>
            <person name="Fernandez-Gnecco G."/>
            <person name="Sproeer C."/>
            <person name="Bunk B."/>
            <person name="Overmann J."/>
            <person name="Sorensen S.J."/>
            <person name="Idczak E."/>
            <person name="Smalla K."/>
        </authorList>
    </citation>
    <scope>NUCLEOTIDE SEQUENCE [LARGE SCALE GENOMIC DNA]</scope>
    <source>
        <strain evidence="3">Rho-14.1</strain>
    </source>
</reference>
<name>A0ABU4VRF4_9HYPH</name>
<keyword evidence="3" id="KW-0255">Endonuclease</keyword>
<dbReference type="EMBL" id="JAVRAD010000001">
    <property type="protein sequence ID" value="MDX8328073.1"/>
    <property type="molecule type" value="Genomic_DNA"/>
</dbReference>
<dbReference type="CDD" id="cd01038">
    <property type="entry name" value="Endonuclease_DUF559"/>
    <property type="match status" value="1"/>
</dbReference>
<organism evidence="3 4">
    <name type="scientific">Agrobacterium rosae</name>
    <dbReference type="NCBI Taxonomy" id="1972867"/>
    <lineage>
        <taxon>Bacteria</taxon>
        <taxon>Pseudomonadati</taxon>
        <taxon>Pseudomonadota</taxon>
        <taxon>Alphaproteobacteria</taxon>
        <taxon>Hyphomicrobiales</taxon>
        <taxon>Rhizobiaceae</taxon>
        <taxon>Rhizobium/Agrobacterium group</taxon>
        <taxon>Agrobacterium</taxon>
    </lineage>
</organism>
<evidence type="ECO:0000313" key="4">
    <source>
        <dbReference type="Proteomes" id="UP001277561"/>
    </source>
</evidence>
<sequence>MIALPRPSPLIRPFGPPSPRRGEETGGTHITPNVNVAFGRKAAAEFFSPPGRRWPEGSDEGASATVDDISRKVSKRLPGKTQQARNLRRQETDAEYRLWYELKSRRLNGFKFGRQIPLGSFIADFVCRERMLIVELDGSQHADSIHDRQRTKWLNSQGYSVLRFWNHEIFEERRSTLETILAILNGERFESDHPDRFSPAFLLESADK</sequence>
<dbReference type="Pfam" id="PF04480">
    <property type="entry name" value="DUF559"/>
    <property type="match status" value="1"/>
</dbReference>
<feature type="compositionally biased region" description="Pro residues" evidence="1">
    <location>
        <begin position="1"/>
        <end position="19"/>
    </location>
</feature>
<evidence type="ECO:0000259" key="2">
    <source>
        <dbReference type="Pfam" id="PF04480"/>
    </source>
</evidence>
<dbReference type="PANTHER" id="PTHR38590">
    <property type="entry name" value="BLL0828 PROTEIN"/>
    <property type="match status" value="1"/>
</dbReference>
<gene>
    <name evidence="3" type="ORF">RMS29_02455</name>
</gene>
<dbReference type="InterPro" id="IPR007569">
    <property type="entry name" value="DUF559"/>
</dbReference>
<keyword evidence="3" id="KW-0540">Nuclease</keyword>